<evidence type="ECO:0000256" key="3">
    <source>
        <dbReference type="ARBA" id="ARBA00004496"/>
    </source>
</evidence>
<dbReference type="KEGG" id="hazt:108671451"/>
<comment type="subcellular location">
    <subcellularLocation>
        <location evidence="2">Cell membrane</location>
        <topology evidence="2">Peripheral membrane protein</topology>
    </subcellularLocation>
    <subcellularLocation>
        <location evidence="3">Cytoplasm</location>
    </subcellularLocation>
    <subcellularLocation>
        <location evidence="1">Membrane</location>
        <topology evidence="1">Single-pass membrane protein</topology>
    </subcellularLocation>
</comment>
<evidence type="ECO:0000256" key="5">
    <source>
        <dbReference type="ARBA" id="ARBA00022475"/>
    </source>
</evidence>
<dbReference type="GO" id="GO:0005737">
    <property type="term" value="C:cytoplasm"/>
    <property type="evidence" value="ECO:0007669"/>
    <property type="project" value="UniProtKB-SubCell"/>
</dbReference>
<feature type="region of interest" description="Disordered" evidence="19">
    <location>
        <begin position="2083"/>
        <end position="2103"/>
    </location>
</feature>
<dbReference type="CDD" id="cd14473">
    <property type="entry name" value="FERM_B-lobe"/>
    <property type="match status" value="1"/>
</dbReference>
<dbReference type="InterPro" id="IPR035963">
    <property type="entry name" value="FERM_2"/>
</dbReference>
<evidence type="ECO:0000256" key="11">
    <source>
        <dbReference type="ARBA" id="ARBA00022840"/>
    </source>
</evidence>
<gene>
    <name evidence="22" type="primary">LOC108671451</name>
</gene>
<dbReference type="FunFam" id="3.30.200.20:FF:000194">
    <property type="entry name" value="protein-tyrosine kinase 2-beta isoform X1"/>
    <property type="match status" value="1"/>
</dbReference>
<dbReference type="Proteomes" id="UP000694843">
    <property type="component" value="Unplaced"/>
</dbReference>
<dbReference type="Pfam" id="PF03623">
    <property type="entry name" value="Focal_AT"/>
    <property type="match status" value="1"/>
</dbReference>
<dbReference type="InterPro" id="IPR011993">
    <property type="entry name" value="PH-like_dom_sf"/>
</dbReference>
<keyword evidence="9 18" id="KW-0547">Nucleotide-binding</keyword>
<feature type="region of interest" description="Disordered" evidence="19">
    <location>
        <begin position="443"/>
        <end position="485"/>
    </location>
</feature>
<dbReference type="Gene3D" id="1.20.80.10">
    <property type="match status" value="1"/>
</dbReference>
<evidence type="ECO:0000256" key="19">
    <source>
        <dbReference type="SAM" id="MobiDB-lite"/>
    </source>
</evidence>
<dbReference type="InterPro" id="IPR008266">
    <property type="entry name" value="Tyr_kinase_AS"/>
</dbReference>
<sequence>MTPHIDMDRPKTSSILVPVRSPSHKSVRFSSVTGSRVGDSADRAGSLPKAGFRETYAVPDSLKKRAPKAWRNSSGEFLLEDVSGSSHENTYAKIYSRGDVSDHRSRPTVGRKESVRTVIVNNLQDMGEIERILNDSSCDGYITSECERNLREKYGLHFEHSFVNIDKRAKSCSLPANVSPADVSMSYMNDTSMYGSNMSCGGGALMRQKLRGIVRRYSDLIHATALVRRVVSKARKPSLSRRNGALKASKIRVPSMGVETVIKPLLTVIPEASESSTVGEALQERLLSAGDGGKTCEEIALDLGNGDFEQRRQSRATNGSVVLREKKTLESVKEKRSSARESGWSYIEVKNSKKLRCSKLLSSEEKRCVNNSYRNSCVADRSSLTEEGASTSWLLVLYSPEFAPKSAKVKSQFVDEEVASADQDPLFYGRLSQLRPSYSDTCLDSPHPRQGLASFSSASPPVHTSTPIFDSKKRKISQGQSLNNTSLADNIGPSVVINSNRLEKEVFEGVTSHVDPRKQLYFTPKILKMNSSRDECNAVVSLYAATKVMPSCGSPFVTIDMVPKSEAIVIPFVHQDTRDNVAKRLAPEKPPRLFLPLFQLPYPVHVSDTHVRNRVSTLPSSEVSSCSGNCNVECRIGSRPLLGKVQPTSSASAFFKVNNGQVSKSDICSSVFSTFSERPICHSQEDVNTSRRPAGDVAPIGPSSLPCCTDQKLPLQCQPSQADQELTRLGPSNEHITIASRDHAMVFSVSCSNGADSGKSKNRKSACKLKRRPSVQKARNVNAALLSSHRRNLSRPVHARPPSLPLQAENSSSDETTSSDERTSTDERTLITTEWTAKKVAFENVADDEFSRSDEFITLADDSNHESATNTKNDVECKVKGNSAHGPFLGEDAANVPVSQKRVKTLRRRSKASFRKLLSEETHIEIRPKLVRTCMDEMKFSVESSTKVNLGLRGTAVPVEGDERLHCNFLMLRPPRSKNIPAGESFAHKFSHSVGLNSAPDVPDVQTCKDVSPLSSQLVKTAASLMATPIRNVRAREPIKKIPLSSTGPTAVVPSVGSNSTDTAYETRGSDMTSSNGRKPLIASNYDTLWPISSESNKAGFSISTNEVRKSNTEMKPLLYSGNEKILNDGLGVKKTENIPKTLSHNEKNDTSKIHAENTTIAFDKKGECVSLPSTASPEHNHSRQFCDMAPSVEALPSSHRNGGNGDNLGCGLSLLPSSVSHQLPSTNSCLPKTSLSPSPRSTTSSSHSSHHHKGFSTATSTCSSSTSSASMGPPVSSNGATTHHLASDPGGGVENRDVDAHHDPSNAFKIHLNLHSFRHMKYADGTDVKEQDSVQKLIRKIVERESGMAPMSDPRPCEKMFAMRLYNHETKQSQWLHPHLTMSQSLDFTFGYLYEQILNEYLGEEESSLDADTVIYLGSLLIKRNDRSIQACYFEKKSYLEQLEKSHALEKYFPAHFLKVTKVKAIRKGLLAHFKKVETLSESECCIEFLEVLLKKWRTFNQETYKCELATIISVEVDVIIGPASPAQGICVSTSADPRKTLVGVFEHVQHIETRPDHGRVEVQVKVSGKNEPLKIVCSDLIVAENIATLIDCYCMMINKTDASLWNTKGGVWKHLPCAYLPRSKTDGTSGQSRGGRTGGDDYAEIQEEEGDYSQPANRDYELDRSRLTLNEVLGEGQFGDVQKGEYRSPTGDVVEVAVKTCKTDASDGDVTVKLLSEAKIMQDIDHPHIIKIIGVCSSNPFWIVMELAKFGELRGYLQRNSQLLLTSTLVKYCFQLSSALSYLESKNVIHRDIAARNVLVYNEETVKLADFGLSRGVDEGNYYKAGKGKLPIKWMAPESLEYRRFSHASDVWMFGVCMWEIMMRGVKPFQGINNNEISERLKNGERLHMPPDCPSLLYTLMSKCWTFEPNERPSFRQVKHDLIKILDEEEGHAEEMIKRESRRLTVSSWGGADEPPPKPARTPLPYMESNAIMGHPNLSAVYSLSQVGQSGAAKPVIRPGVLKPGLRKKRSLGGGDSDGGSDDFLEDEGDAQDEAPITYIVAETPEVLSRLMKENKKVNAPGSYSTPAAAINTMKVAFESNSDEQPVPLPSVASSCDSGSTKSLSGSVRNMTLASLASGYGYSGFVAPSVSSPSPSPSDGAPAAAAVCETSHRETYGCRDYGQTQTPERADAAVAQRRLSSSGADYGCLGSSGRGMVGYGGVVGVGGLTQSTLASAASSKNFHLNSPAPGAPISNLTNRYCLDQSATNVTAMTNSTDLTASALAPDSHSSSGTTYGSLPHYHQYQKQQQQINLVPSTLPHSSISHAFNSSGYSPHSLPGYPQDPFENDGRYPEVGQPIYDGVLGLPGGPNPPYAQNKSQMMSLARSRQLQPNVMDQHRAFMQNPASLPPAHPVSQPAHSMFQSCNVFPASAHQPSGIFHYPSGQTGMEAGAASPKSGSLRRGLRSLGGTLDREHSKGSGGGGTLERGRSAGGTLERGGSLGGTQERGRSPGGTLERGRSPGSTLERGRSPGSTLERGRSPGSTLERGRSPGGTLERGRSPGSTLERGRSIGGALERMNNKSPGGTLERERTRSGSASGTLERGVNRVGAALERSSSSTGASTERSGGGSPYYSPSSTLHKRAGSNPPMPAPGAGFHHAGYNDWAASGVGYEVHEPSTTDVAELERRLTETRLKEQQRQMREDNKWLAQAESSQRIHGHGKAIAADLRDASSERQSHLAASADETAPKSPNLVIKPPKPTPTANLDRTNDHFYELTKEVVLAVTKLNKVVSNNQSYLYVQHVMGIGTVLRNLLAAAEPLMQQLPDEPKNKVAMAHQVLSKDMKEAVEACRVAEKNSNNVLSCEYNKRLQAAAHVVAMDSKNLLDVIDEVRLQYGLLHRLDLSSS</sequence>
<dbReference type="GO" id="GO:0005925">
    <property type="term" value="C:focal adhesion"/>
    <property type="evidence" value="ECO:0007669"/>
    <property type="project" value="InterPro"/>
</dbReference>
<dbReference type="InterPro" id="IPR000719">
    <property type="entry name" value="Prot_kinase_dom"/>
</dbReference>
<feature type="compositionally biased region" description="Basic and acidic residues" evidence="19">
    <location>
        <begin position="2708"/>
        <end position="2717"/>
    </location>
</feature>
<comment type="similarity">
    <text evidence="17">Belongs to the protein kinase superfamily. Tyr protein kinase family. Fes/fps subfamily.</text>
</comment>
<dbReference type="FunFam" id="1.10.510.10:FF:000027">
    <property type="entry name" value="Receptor protein-tyrosine kinase"/>
    <property type="match status" value="1"/>
</dbReference>
<keyword evidence="13" id="KW-0472">Membrane</keyword>
<dbReference type="InterPro" id="IPR020635">
    <property type="entry name" value="Tyr_kinase_cat_dom"/>
</dbReference>
<dbReference type="Gene3D" id="1.20.120.330">
    <property type="entry name" value="Nucleotidyltransferases domain 2"/>
    <property type="match status" value="1"/>
</dbReference>
<dbReference type="PRINTS" id="PR00109">
    <property type="entry name" value="TYRKINASE"/>
</dbReference>
<feature type="region of interest" description="Disordered" evidence="19">
    <location>
        <begin position="2007"/>
        <end position="2034"/>
    </location>
</feature>
<dbReference type="Gene3D" id="3.30.200.20">
    <property type="entry name" value="Phosphorylase Kinase, domain 1"/>
    <property type="match status" value="1"/>
</dbReference>
<comment type="catalytic activity">
    <reaction evidence="16">
        <text>L-tyrosyl-[protein] + ATP = O-phospho-L-tyrosyl-[protein] + ADP + H(+)</text>
        <dbReference type="Rhea" id="RHEA:10596"/>
        <dbReference type="Rhea" id="RHEA-COMP:10136"/>
        <dbReference type="Rhea" id="RHEA-COMP:20101"/>
        <dbReference type="ChEBI" id="CHEBI:15378"/>
        <dbReference type="ChEBI" id="CHEBI:30616"/>
        <dbReference type="ChEBI" id="CHEBI:46858"/>
        <dbReference type="ChEBI" id="CHEBI:61978"/>
        <dbReference type="ChEBI" id="CHEBI:456216"/>
        <dbReference type="EC" id="2.7.10.2"/>
    </reaction>
</comment>
<dbReference type="SUPFAM" id="SSF50729">
    <property type="entry name" value="PH domain-like"/>
    <property type="match status" value="1"/>
</dbReference>
<feature type="compositionally biased region" description="Acidic residues" evidence="19">
    <location>
        <begin position="2021"/>
        <end position="2034"/>
    </location>
</feature>
<keyword evidence="14" id="KW-0829">Tyrosine-protein kinase</keyword>
<evidence type="ECO:0000256" key="10">
    <source>
        <dbReference type="ARBA" id="ARBA00022777"/>
    </source>
</evidence>
<feature type="region of interest" description="Disordered" evidence="19">
    <location>
        <begin position="1936"/>
        <end position="1970"/>
    </location>
</feature>
<feature type="compositionally biased region" description="Polar residues" evidence="19">
    <location>
        <begin position="1222"/>
        <end position="1231"/>
    </location>
</feature>
<dbReference type="InterPro" id="IPR005189">
    <property type="entry name" value="Focal_adhesion_kin_target_dom"/>
</dbReference>
<dbReference type="SMART" id="SM00219">
    <property type="entry name" value="TyrKc"/>
    <property type="match status" value="1"/>
</dbReference>
<dbReference type="SUPFAM" id="SSF68993">
    <property type="entry name" value="FAT domain of focal adhesion kinase"/>
    <property type="match status" value="1"/>
</dbReference>
<dbReference type="PROSITE" id="PS00109">
    <property type="entry name" value="PROTEIN_KINASE_TYR"/>
    <property type="match status" value="1"/>
</dbReference>
<dbReference type="InterPro" id="IPR017441">
    <property type="entry name" value="Protein_kinase_ATP_BS"/>
</dbReference>
<dbReference type="InterPro" id="IPR001245">
    <property type="entry name" value="Ser-Thr/Tyr_kinase_cat_dom"/>
</dbReference>
<feature type="compositionally biased region" description="Basic residues" evidence="19">
    <location>
        <begin position="760"/>
        <end position="774"/>
    </location>
</feature>
<dbReference type="RefSeq" id="XP_047736976.1">
    <property type="nucleotide sequence ID" value="XM_047881020.1"/>
</dbReference>
<feature type="compositionally biased region" description="Basic and acidic residues" evidence="19">
    <location>
        <begin position="819"/>
        <end position="829"/>
    </location>
</feature>
<evidence type="ECO:0000256" key="9">
    <source>
        <dbReference type="ARBA" id="ARBA00022741"/>
    </source>
</evidence>
<organism evidence="21 22">
    <name type="scientific">Hyalella azteca</name>
    <name type="common">Amphipod</name>
    <dbReference type="NCBI Taxonomy" id="294128"/>
    <lineage>
        <taxon>Eukaryota</taxon>
        <taxon>Metazoa</taxon>
        <taxon>Ecdysozoa</taxon>
        <taxon>Arthropoda</taxon>
        <taxon>Crustacea</taxon>
        <taxon>Multicrustacea</taxon>
        <taxon>Malacostraca</taxon>
        <taxon>Eumalacostraca</taxon>
        <taxon>Peracarida</taxon>
        <taxon>Amphipoda</taxon>
        <taxon>Senticaudata</taxon>
        <taxon>Talitrida</taxon>
        <taxon>Talitroidea</taxon>
        <taxon>Hyalellidae</taxon>
        <taxon>Hyalella</taxon>
    </lineage>
</organism>
<feature type="compositionally biased region" description="Polar residues" evidence="19">
    <location>
        <begin position="1056"/>
        <end position="1077"/>
    </location>
</feature>
<evidence type="ECO:0000256" key="7">
    <source>
        <dbReference type="ARBA" id="ARBA00022553"/>
    </source>
</evidence>
<dbReference type="PANTHER" id="PTHR24416">
    <property type="entry name" value="TYROSINE-PROTEIN KINASE RECEPTOR"/>
    <property type="match status" value="1"/>
</dbReference>
<feature type="compositionally biased region" description="Low complexity" evidence="19">
    <location>
        <begin position="1257"/>
        <end position="1271"/>
    </location>
</feature>
<keyword evidence="8" id="KW-0808">Transferase</keyword>
<dbReference type="InterPro" id="IPR049385">
    <property type="entry name" value="FAK1-like_FERM_C"/>
</dbReference>
<dbReference type="Gene3D" id="1.10.510.10">
    <property type="entry name" value="Transferase(Phosphotransferase) domain 1"/>
    <property type="match status" value="1"/>
</dbReference>
<dbReference type="InterPro" id="IPR036137">
    <property type="entry name" value="Focal_adhe_kin_target_dom_sf"/>
</dbReference>
<feature type="region of interest" description="Disordered" evidence="19">
    <location>
        <begin position="2307"/>
        <end position="2338"/>
    </location>
</feature>
<keyword evidence="7" id="KW-0597">Phosphoprotein</keyword>
<feature type="domain" description="Protein kinase" evidence="20">
    <location>
        <begin position="1669"/>
        <end position="1925"/>
    </location>
</feature>
<feature type="binding site" evidence="18">
    <location>
        <position position="1701"/>
    </location>
    <ligand>
        <name>ATP</name>
        <dbReference type="ChEBI" id="CHEBI:30616"/>
    </ligand>
</feature>
<dbReference type="InterPro" id="IPR014352">
    <property type="entry name" value="FERM/acyl-CoA-bd_prot_sf"/>
</dbReference>
<dbReference type="InterPro" id="IPR011009">
    <property type="entry name" value="Kinase-like_dom_sf"/>
</dbReference>
<feature type="compositionally biased region" description="Polar residues" evidence="19">
    <location>
        <begin position="453"/>
        <end position="468"/>
    </location>
</feature>
<feature type="compositionally biased region" description="Low complexity" evidence="19">
    <location>
        <begin position="1232"/>
        <end position="1248"/>
    </location>
</feature>
<evidence type="ECO:0000313" key="22">
    <source>
        <dbReference type="RefSeq" id="XP_047736976.1"/>
    </source>
</evidence>
<feature type="region of interest" description="Disordered" evidence="19">
    <location>
        <begin position="752"/>
        <end position="829"/>
    </location>
</feature>
<evidence type="ECO:0000313" key="21">
    <source>
        <dbReference type="Proteomes" id="UP000694843"/>
    </source>
</evidence>
<dbReference type="PANTHER" id="PTHR24416:SF611">
    <property type="entry name" value="TYROSINE-PROTEIN KINASE TRANSMEMBRANE RECEPTOR ROR"/>
    <property type="match status" value="1"/>
</dbReference>
<dbReference type="PROSITE" id="PS50011">
    <property type="entry name" value="PROTEIN_KINASE_DOM"/>
    <property type="match status" value="1"/>
</dbReference>
<feature type="compositionally biased region" description="Polar residues" evidence="19">
    <location>
        <begin position="2094"/>
        <end position="2103"/>
    </location>
</feature>
<evidence type="ECO:0000256" key="8">
    <source>
        <dbReference type="ARBA" id="ARBA00022679"/>
    </source>
</evidence>
<dbReference type="SUPFAM" id="SSF47031">
    <property type="entry name" value="Second domain of FERM"/>
    <property type="match status" value="1"/>
</dbReference>
<name>A0A979FK89_HYAAZ</name>
<dbReference type="GO" id="GO:0004715">
    <property type="term" value="F:non-membrane spanning protein tyrosine kinase activity"/>
    <property type="evidence" value="ECO:0007669"/>
    <property type="project" value="UniProtKB-EC"/>
</dbReference>
<feature type="compositionally biased region" description="Low complexity" evidence="19">
    <location>
        <begin position="2594"/>
        <end position="2618"/>
    </location>
</feature>
<dbReference type="PROSITE" id="PS00107">
    <property type="entry name" value="PROTEIN_KINASE_ATP"/>
    <property type="match status" value="1"/>
</dbReference>
<feature type="region of interest" description="Disordered" evidence="19">
    <location>
        <begin position="1045"/>
        <end position="1079"/>
    </location>
</feature>
<keyword evidence="11 18" id="KW-0067">ATP-binding</keyword>
<feature type="region of interest" description="Disordered" evidence="19">
    <location>
        <begin position="2708"/>
        <end position="2747"/>
    </location>
</feature>
<keyword evidence="12" id="KW-0727">SH2 domain</keyword>
<dbReference type="GO" id="GO:0007172">
    <property type="term" value="P:signal complex assembly"/>
    <property type="evidence" value="ECO:0007669"/>
    <property type="project" value="InterPro"/>
</dbReference>
<evidence type="ECO:0000256" key="18">
    <source>
        <dbReference type="PROSITE-ProRule" id="PRU10141"/>
    </source>
</evidence>
<feature type="compositionally biased region" description="Basic and acidic residues" evidence="19">
    <location>
        <begin position="1936"/>
        <end position="1945"/>
    </location>
</feature>
<dbReference type="GO" id="GO:0005524">
    <property type="term" value="F:ATP binding"/>
    <property type="evidence" value="ECO:0007669"/>
    <property type="project" value="UniProtKB-UniRule"/>
</dbReference>
<evidence type="ECO:0000256" key="2">
    <source>
        <dbReference type="ARBA" id="ARBA00004202"/>
    </source>
</evidence>
<dbReference type="EC" id="2.7.10.2" evidence="4"/>
<keyword evidence="10" id="KW-0418">Kinase</keyword>
<evidence type="ECO:0000256" key="12">
    <source>
        <dbReference type="ARBA" id="ARBA00022999"/>
    </source>
</evidence>
<keyword evidence="5" id="KW-1003">Cell membrane</keyword>
<evidence type="ECO:0000256" key="17">
    <source>
        <dbReference type="ARBA" id="ARBA00061333"/>
    </source>
</evidence>
<evidence type="ECO:0000256" key="16">
    <source>
        <dbReference type="ARBA" id="ARBA00051245"/>
    </source>
</evidence>
<feature type="region of interest" description="Disordered" evidence="19">
    <location>
        <begin position="2425"/>
        <end position="2635"/>
    </location>
</feature>
<feature type="region of interest" description="Disordered" evidence="19">
    <location>
        <begin position="19"/>
        <end position="46"/>
    </location>
</feature>
<dbReference type="Pfam" id="PF07714">
    <property type="entry name" value="PK_Tyr_Ser-Thr"/>
    <property type="match status" value="1"/>
</dbReference>
<dbReference type="InterPro" id="IPR019748">
    <property type="entry name" value="FERM_central"/>
</dbReference>
<dbReference type="Pfam" id="PF00373">
    <property type="entry name" value="FERM_M"/>
    <property type="match status" value="1"/>
</dbReference>
<accession>A0A979FK89</accession>
<keyword evidence="21" id="KW-1185">Reference proteome</keyword>
<evidence type="ECO:0000256" key="6">
    <source>
        <dbReference type="ARBA" id="ARBA00022490"/>
    </source>
</evidence>
<feature type="region of interest" description="Disordered" evidence="19">
    <location>
        <begin position="1222"/>
        <end position="1303"/>
    </location>
</feature>
<dbReference type="OrthoDB" id="9976756at2759"/>
<dbReference type="GeneID" id="108671451"/>
<keyword evidence="6" id="KW-0963">Cytoplasm</keyword>
<evidence type="ECO:0000256" key="15">
    <source>
        <dbReference type="ARBA" id="ARBA00051243"/>
    </source>
</evidence>
<dbReference type="GO" id="GO:0004714">
    <property type="term" value="F:transmembrane receptor protein tyrosine kinase activity"/>
    <property type="evidence" value="ECO:0007669"/>
    <property type="project" value="UniProtKB-EC"/>
</dbReference>
<dbReference type="GO" id="GO:0043235">
    <property type="term" value="C:receptor complex"/>
    <property type="evidence" value="ECO:0007669"/>
    <property type="project" value="TreeGrafter"/>
</dbReference>
<evidence type="ECO:0000256" key="4">
    <source>
        <dbReference type="ARBA" id="ARBA00011903"/>
    </source>
</evidence>
<evidence type="ECO:0000256" key="1">
    <source>
        <dbReference type="ARBA" id="ARBA00004167"/>
    </source>
</evidence>
<dbReference type="Pfam" id="PF21477">
    <property type="entry name" value="FERM_C_FAK1"/>
    <property type="match status" value="1"/>
</dbReference>
<feature type="compositionally biased region" description="Low complexity" evidence="19">
    <location>
        <begin position="2438"/>
        <end position="2450"/>
    </location>
</feature>
<proteinExistence type="inferred from homology"/>
<evidence type="ECO:0000256" key="14">
    <source>
        <dbReference type="ARBA" id="ARBA00023137"/>
    </source>
</evidence>
<reference evidence="22" key="1">
    <citation type="submission" date="2025-08" db="UniProtKB">
        <authorList>
            <consortium name="RefSeq"/>
        </authorList>
    </citation>
    <scope>IDENTIFICATION</scope>
    <source>
        <tissue evidence="22">Whole organism</tissue>
    </source>
</reference>
<dbReference type="InterPro" id="IPR050122">
    <property type="entry name" value="RTK"/>
</dbReference>
<dbReference type="GO" id="GO:0007169">
    <property type="term" value="P:cell surface receptor protein tyrosine kinase signaling pathway"/>
    <property type="evidence" value="ECO:0007669"/>
    <property type="project" value="TreeGrafter"/>
</dbReference>
<evidence type="ECO:0000256" key="13">
    <source>
        <dbReference type="ARBA" id="ARBA00023136"/>
    </source>
</evidence>
<dbReference type="GO" id="GO:0008284">
    <property type="term" value="P:positive regulation of cell population proliferation"/>
    <property type="evidence" value="ECO:0007669"/>
    <property type="project" value="UniProtKB-ARBA"/>
</dbReference>
<protein>
    <recommendedName>
        <fullName evidence="4">non-specific protein-tyrosine kinase</fullName>
        <ecNumber evidence="4">2.7.10.2</ecNumber>
    </recommendedName>
</protein>
<dbReference type="SUPFAM" id="SSF56112">
    <property type="entry name" value="Protein kinase-like (PK-like)"/>
    <property type="match status" value="1"/>
</dbReference>
<dbReference type="Gene3D" id="2.30.29.30">
    <property type="entry name" value="Pleckstrin-homology domain (PH domain)/Phosphotyrosine-binding domain (PTB)"/>
    <property type="match status" value="1"/>
</dbReference>
<comment type="catalytic activity">
    <reaction evidence="15">
        <text>L-tyrosyl-[protein] + ATP = O-phospho-L-tyrosyl-[protein] + ADP + H(+)</text>
        <dbReference type="Rhea" id="RHEA:10596"/>
        <dbReference type="Rhea" id="RHEA-COMP:10136"/>
        <dbReference type="Rhea" id="RHEA-COMP:20101"/>
        <dbReference type="ChEBI" id="CHEBI:15378"/>
        <dbReference type="ChEBI" id="CHEBI:30616"/>
        <dbReference type="ChEBI" id="CHEBI:46858"/>
        <dbReference type="ChEBI" id="CHEBI:61978"/>
        <dbReference type="ChEBI" id="CHEBI:456216"/>
        <dbReference type="EC" id="2.7.10.1"/>
    </reaction>
</comment>
<evidence type="ECO:0000259" key="20">
    <source>
        <dbReference type="PROSITE" id="PS50011"/>
    </source>
</evidence>
<dbReference type="GO" id="GO:0005886">
    <property type="term" value="C:plasma membrane"/>
    <property type="evidence" value="ECO:0007669"/>
    <property type="project" value="UniProtKB-SubCell"/>
</dbReference>